<dbReference type="PROSITE" id="PS51257">
    <property type="entry name" value="PROKAR_LIPOPROTEIN"/>
    <property type="match status" value="1"/>
</dbReference>
<dbReference type="EMBL" id="CP120682">
    <property type="protein sequence ID" value="WKN40009.1"/>
    <property type="molecule type" value="Genomic_DNA"/>
</dbReference>
<feature type="domain" description="DUF4296" evidence="1">
    <location>
        <begin position="28"/>
        <end position="111"/>
    </location>
</feature>
<evidence type="ECO:0000259" key="1">
    <source>
        <dbReference type="Pfam" id="PF14129"/>
    </source>
</evidence>
<name>A0AA49PZ64_9BACT</name>
<reference evidence="2" key="1">
    <citation type="journal article" date="2023" name="Comput. Struct. Biotechnol. J.">
        <title>Discovery of a novel marine Bacteroidetes with a rich repertoire of carbohydrate-active enzymes.</title>
        <authorList>
            <person name="Chen B."/>
            <person name="Liu G."/>
            <person name="Chen Q."/>
            <person name="Wang H."/>
            <person name="Liu L."/>
            <person name="Tang K."/>
        </authorList>
    </citation>
    <scope>NUCLEOTIDE SEQUENCE</scope>
    <source>
        <strain evidence="2">TK19036</strain>
    </source>
</reference>
<dbReference type="Pfam" id="PF14129">
    <property type="entry name" value="DUF4296"/>
    <property type="match status" value="1"/>
</dbReference>
<organism evidence="2">
    <name type="scientific">Roseihalotalea indica</name>
    <dbReference type="NCBI Taxonomy" id="2867963"/>
    <lineage>
        <taxon>Bacteria</taxon>
        <taxon>Pseudomonadati</taxon>
        <taxon>Bacteroidota</taxon>
        <taxon>Cytophagia</taxon>
        <taxon>Cytophagales</taxon>
        <taxon>Catalimonadaceae</taxon>
        <taxon>Roseihalotalea</taxon>
    </lineage>
</organism>
<evidence type="ECO:0000313" key="2">
    <source>
        <dbReference type="EMBL" id="WKN40009.1"/>
    </source>
</evidence>
<accession>A0AA49PZ64</accession>
<reference evidence="2" key="2">
    <citation type="journal article" date="2024" name="Antonie Van Leeuwenhoek">
        <title>Roseihalotalea indica gen. nov., sp. nov., a halophilic Bacteroidetes from mesopelagic Southwest Indian Ocean with higher carbohydrate metabolic potential.</title>
        <authorList>
            <person name="Chen B."/>
            <person name="Zhang M."/>
            <person name="Lin D."/>
            <person name="Ye J."/>
            <person name="Tang K."/>
        </authorList>
    </citation>
    <scope>NUCLEOTIDE SEQUENCE</scope>
    <source>
        <strain evidence="2">TK19036</strain>
    </source>
</reference>
<protein>
    <submittedName>
        <fullName evidence="2">DUF4296 domain-containing protein</fullName>
    </submittedName>
</protein>
<proteinExistence type="predicted"/>
<gene>
    <name evidence="2" type="ORF">K4G66_15050</name>
</gene>
<dbReference type="InterPro" id="IPR025381">
    <property type="entry name" value="DUF4296"/>
</dbReference>
<sequence length="126" mass="14781">MRNLVIYFLIICFTGFACNTPDELIQRPANLLSKKQMTSLLIDLHLAEAKMSYTNVRSADSLEMLYRNYEYAIFEEHGVTDSAYFRSYEYYLDHMEQMEEIYTAVVDSFSVMNSQEKAKDLEIANR</sequence>
<dbReference type="AlphaFoldDB" id="A0AA49PZ64"/>